<feature type="transmembrane region" description="Helical" evidence="9">
    <location>
        <begin position="35"/>
        <end position="58"/>
    </location>
</feature>
<feature type="transmembrane region" description="Helical" evidence="9">
    <location>
        <begin position="79"/>
        <end position="101"/>
    </location>
</feature>
<dbReference type="PANTHER" id="PTHR19139">
    <property type="entry name" value="AQUAPORIN TRANSPORTER"/>
    <property type="match status" value="1"/>
</dbReference>
<dbReference type="PROSITE" id="PS00221">
    <property type="entry name" value="MIP"/>
    <property type="match status" value="1"/>
</dbReference>
<keyword evidence="3 8" id="KW-0813">Transport</keyword>
<feature type="transmembrane region" description="Helical" evidence="9">
    <location>
        <begin position="202"/>
        <end position="220"/>
    </location>
</feature>
<feature type="transmembrane region" description="Helical" evidence="9">
    <location>
        <begin position="7"/>
        <end position="29"/>
    </location>
</feature>
<comment type="subcellular location">
    <subcellularLocation>
        <location evidence="1">Cell membrane</location>
        <topology evidence="1">Multi-pass membrane protein</topology>
    </subcellularLocation>
</comment>
<evidence type="ECO:0000256" key="7">
    <source>
        <dbReference type="ARBA" id="ARBA00023136"/>
    </source>
</evidence>
<sequence>MTKFTVYIAEAIGTAVLVIGGVGTAVLAGDDVGTTGIALAFGLTLLAMVFVLGPVSGCHINPAVTLAFLVTGRMTAARAAGYAAAQVIGGLVGALVVYAMATGRPGYDRTVDGLGANGYGDASAGTYSLLAVAIVEIVATAILVLVVLGVTGPHSVAAAGVPIGLTLAFVHLLAIGVDSTSVNPARSIGPALIAGGTALSQLWVFLVFPLIGGLVGALAYKAVLPVDAVAAH</sequence>
<evidence type="ECO:0000313" key="10">
    <source>
        <dbReference type="EMBL" id="MBM7415432.1"/>
    </source>
</evidence>
<name>A0ABS2KU18_9NOCA</name>
<organism evidence="10 11">
    <name type="scientific">Rhodococcoides corynebacterioides</name>
    <dbReference type="NCBI Taxonomy" id="53972"/>
    <lineage>
        <taxon>Bacteria</taxon>
        <taxon>Bacillati</taxon>
        <taxon>Actinomycetota</taxon>
        <taxon>Actinomycetes</taxon>
        <taxon>Mycobacteriales</taxon>
        <taxon>Nocardiaceae</taxon>
        <taxon>Rhodococcoides</taxon>
    </lineage>
</organism>
<keyword evidence="4" id="KW-1003">Cell membrane</keyword>
<keyword evidence="7 9" id="KW-0472">Membrane</keyword>
<dbReference type="Pfam" id="PF00230">
    <property type="entry name" value="MIP"/>
    <property type="match status" value="1"/>
</dbReference>
<comment type="caution">
    <text evidence="10">The sequence shown here is derived from an EMBL/GenBank/DDBJ whole genome shotgun (WGS) entry which is preliminary data.</text>
</comment>
<evidence type="ECO:0000313" key="11">
    <source>
        <dbReference type="Proteomes" id="UP000703038"/>
    </source>
</evidence>
<evidence type="ECO:0000256" key="2">
    <source>
        <dbReference type="ARBA" id="ARBA00006175"/>
    </source>
</evidence>
<dbReference type="Proteomes" id="UP000703038">
    <property type="component" value="Unassembled WGS sequence"/>
</dbReference>
<keyword evidence="5 8" id="KW-0812">Transmembrane</keyword>
<gene>
    <name evidence="10" type="ORF">JOE42_002165</name>
</gene>
<proteinExistence type="inferred from homology"/>
<dbReference type="PRINTS" id="PR00783">
    <property type="entry name" value="MINTRINSICP"/>
</dbReference>
<evidence type="ECO:0000256" key="6">
    <source>
        <dbReference type="ARBA" id="ARBA00022989"/>
    </source>
</evidence>
<dbReference type="SUPFAM" id="SSF81338">
    <property type="entry name" value="Aquaporin-like"/>
    <property type="match status" value="1"/>
</dbReference>
<dbReference type="Gene3D" id="1.20.1080.10">
    <property type="entry name" value="Glycerol uptake facilitator protein"/>
    <property type="match status" value="1"/>
</dbReference>
<dbReference type="InterPro" id="IPR023271">
    <property type="entry name" value="Aquaporin-like"/>
</dbReference>
<reference evidence="10 11" key="1">
    <citation type="submission" date="2021-01" db="EMBL/GenBank/DDBJ databases">
        <title>Genomics of switchgrass bacterial isolates.</title>
        <authorList>
            <person name="Shade A."/>
        </authorList>
    </citation>
    <scope>NUCLEOTIDE SEQUENCE [LARGE SCALE GENOMIC DNA]</scope>
    <source>
        <strain evidence="10 11">PvP111</strain>
    </source>
</reference>
<dbReference type="RefSeq" id="WP_204868480.1">
    <property type="nucleotide sequence ID" value="NZ_JAFBBK010000001.1"/>
</dbReference>
<keyword evidence="11" id="KW-1185">Reference proteome</keyword>
<evidence type="ECO:0000256" key="3">
    <source>
        <dbReference type="ARBA" id="ARBA00022448"/>
    </source>
</evidence>
<feature type="transmembrane region" description="Helical" evidence="9">
    <location>
        <begin position="156"/>
        <end position="177"/>
    </location>
</feature>
<dbReference type="EMBL" id="JAFBBK010000001">
    <property type="protein sequence ID" value="MBM7415432.1"/>
    <property type="molecule type" value="Genomic_DNA"/>
</dbReference>
<evidence type="ECO:0000256" key="1">
    <source>
        <dbReference type="ARBA" id="ARBA00004651"/>
    </source>
</evidence>
<feature type="transmembrane region" description="Helical" evidence="9">
    <location>
        <begin position="127"/>
        <end position="149"/>
    </location>
</feature>
<dbReference type="PANTHER" id="PTHR19139:SF199">
    <property type="entry name" value="MIP17260P"/>
    <property type="match status" value="1"/>
</dbReference>
<protein>
    <submittedName>
        <fullName evidence="10">Aquaporin Z</fullName>
    </submittedName>
</protein>
<evidence type="ECO:0000256" key="4">
    <source>
        <dbReference type="ARBA" id="ARBA00022475"/>
    </source>
</evidence>
<keyword evidence="6 9" id="KW-1133">Transmembrane helix</keyword>
<comment type="similarity">
    <text evidence="2 8">Belongs to the MIP/aquaporin (TC 1.A.8) family.</text>
</comment>
<evidence type="ECO:0000256" key="8">
    <source>
        <dbReference type="RuleBase" id="RU000477"/>
    </source>
</evidence>
<evidence type="ECO:0000256" key="9">
    <source>
        <dbReference type="SAM" id="Phobius"/>
    </source>
</evidence>
<evidence type="ECO:0000256" key="5">
    <source>
        <dbReference type="ARBA" id="ARBA00022692"/>
    </source>
</evidence>
<dbReference type="InterPro" id="IPR022357">
    <property type="entry name" value="MIP_CS"/>
</dbReference>
<dbReference type="InterPro" id="IPR034294">
    <property type="entry name" value="Aquaporin_transptr"/>
</dbReference>
<accession>A0ABS2KU18</accession>
<dbReference type="InterPro" id="IPR000425">
    <property type="entry name" value="MIP"/>
</dbReference>